<protein>
    <submittedName>
        <fullName evidence="2">Uncharacterized protein</fullName>
    </submittedName>
</protein>
<evidence type="ECO:0000256" key="1">
    <source>
        <dbReference type="SAM" id="MobiDB-lite"/>
    </source>
</evidence>
<accession>A0ABQ5NY82</accession>
<gene>
    <name evidence="2" type="ORF">SYYSPA8_13550</name>
</gene>
<reference evidence="2 3" key="1">
    <citation type="submission" date="2022-10" db="EMBL/GenBank/DDBJ databases">
        <title>Draft genome sequence of Streptomyces sp. YSPA8.</title>
        <authorList>
            <person name="Moriuchi R."/>
            <person name="Dohra H."/>
            <person name="Yamamura H."/>
            <person name="Kodani S."/>
        </authorList>
    </citation>
    <scope>NUCLEOTIDE SEQUENCE [LARGE SCALE GENOMIC DNA]</scope>
    <source>
        <strain evidence="2 3">YSPA8</strain>
    </source>
</reference>
<comment type="caution">
    <text evidence="2">The sequence shown here is derived from an EMBL/GenBank/DDBJ whole genome shotgun (WGS) entry which is preliminary data.</text>
</comment>
<evidence type="ECO:0000313" key="3">
    <source>
        <dbReference type="Proteomes" id="UP001291653"/>
    </source>
</evidence>
<feature type="region of interest" description="Disordered" evidence="1">
    <location>
        <begin position="1"/>
        <end position="41"/>
    </location>
</feature>
<sequence>MADEQVGEATGSPKERAPAPAPSGSVDSRAGALPEGVGSGARCRGDWQAFGGAGVEVKPCIERRTSGVVVSARVRAADPASAPVGATVWVWLMKADPDLVAQDRPAMTRDESTAHRCPISFRDDGSSVEECSRQFTPQERGVYTTAVDVGLSDSEFSPKWANRTFWGTQSVWKVTWPPT</sequence>
<dbReference type="EMBL" id="BSBI01000004">
    <property type="protein sequence ID" value="GLF95329.1"/>
    <property type="molecule type" value="Genomic_DNA"/>
</dbReference>
<dbReference type="Proteomes" id="UP001291653">
    <property type="component" value="Unassembled WGS sequence"/>
</dbReference>
<proteinExistence type="predicted"/>
<dbReference type="RefSeq" id="WP_323447367.1">
    <property type="nucleotide sequence ID" value="NZ_BSBI01000004.1"/>
</dbReference>
<organism evidence="2 3">
    <name type="scientific">Streptomyces yaizuensis</name>
    <dbReference type="NCBI Taxonomy" id="2989713"/>
    <lineage>
        <taxon>Bacteria</taxon>
        <taxon>Bacillati</taxon>
        <taxon>Actinomycetota</taxon>
        <taxon>Actinomycetes</taxon>
        <taxon>Kitasatosporales</taxon>
        <taxon>Streptomycetaceae</taxon>
        <taxon>Streptomyces</taxon>
    </lineage>
</organism>
<evidence type="ECO:0000313" key="2">
    <source>
        <dbReference type="EMBL" id="GLF95329.1"/>
    </source>
</evidence>
<name>A0ABQ5NY82_9ACTN</name>
<keyword evidence="3" id="KW-1185">Reference proteome</keyword>